<dbReference type="AlphaFoldDB" id="A0A833TFL8"/>
<name>A0A833TFL8_PHYIN</name>
<proteinExistence type="predicted"/>
<sequence>MLADQRKILDEQRAAIHNDEVAQAVVVSDIKRELSKWQKDPDRDEASDPRKKPLNKVQSKKCGSCDDPKPQKKKKRRGTEETAEDQMPTDADELQDLLDDLRWRADNLQIDVEKLK</sequence>
<evidence type="ECO:0000313" key="2">
    <source>
        <dbReference type="EMBL" id="KAF4042149.1"/>
    </source>
</evidence>
<reference evidence="2" key="1">
    <citation type="submission" date="2020-04" db="EMBL/GenBank/DDBJ databases">
        <title>Hybrid Assembly of Korean Phytophthora infestans isolates.</title>
        <authorList>
            <person name="Prokchorchik M."/>
            <person name="Lee Y."/>
            <person name="Seo J."/>
            <person name="Cho J.-H."/>
            <person name="Park Y.-E."/>
            <person name="Jang D.-C."/>
            <person name="Im J.-S."/>
            <person name="Choi J.-G."/>
            <person name="Park H.-J."/>
            <person name="Lee G.-B."/>
            <person name="Lee Y.-G."/>
            <person name="Hong S.-Y."/>
            <person name="Cho K."/>
            <person name="Sohn K.H."/>
        </authorList>
    </citation>
    <scope>NUCLEOTIDE SEQUENCE</scope>
    <source>
        <strain evidence="2">KR_1_A1</strain>
    </source>
</reference>
<dbReference type="Proteomes" id="UP000602510">
    <property type="component" value="Unassembled WGS sequence"/>
</dbReference>
<feature type="compositionally biased region" description="Basic and acidic residues" evidence="1">
    <location>
        <begin position="34"/>
        <end position="51"/>
    </location>
</feature>
<gene>
    <name evidence="2" type="ORF">GN244_ATG05516</name>
</gene>
<evidence type="ECO:0000313" key="3">
    <source>
        <dbReference type="Proteomes" id="UP000602510"/>
    </source>
</evidence>
<evidence type="ECO:0000256" key="1">
    <source>
        <dbReference type="SAM" id="MobiDB-lite"/>
    </source>
</evidence>
<protein>
    <submittedName>
        <fullName evidence="2">Uncharacterized protein</fullName>
    </submittedName>
</protein>
<organism evidence="2 3">
    <name type="scientific">Phytophthora infestans</name>
    <name type="common">Potato late blight agent</name>
    <name type="synonym">Botrytis infestans</name>
    <dbReference type="NCBI Taxonomy" id="4787"/>
    <lineage>
        <taxon>Eukaryota</taxon>
        <taxon>Sar</taxon>
        <taxon>Stramenopiles</taxon>
        <taxon>Oomycota</taxon>
        <taxon>Peronosporomycetes</taxon>
        <taxon>Peronosporales</taxon>
        <taxon>Peronosporaceae</taxon>
        <taxon>Phytophthora</taxon>
    </lineage>
</organism>
<accession>A0A833TFL8</accession>
<keyword evidence="3" id="KW-1185">Reference proteome</keyword>
<comment type="caution">
    <text evidence="2">The sequence shown here is derived from an EMBL/GenBank/DDBJ whole genome shotgun (WGS) entry which is preliminary data.</text>
</comment>
<feature type="region of interest" description="Disordered" evidence="1">
    <location>
        <begin position="34"/>
        <end position="92"/>
    </location>
</feature>
<dbReference type="EMBL" id="WSZM01000106">
    <property type="protein sequence ID" value="KAF4042149.1"/>
    <property type="molecule type" value="Genomic_DNA"/>
</dbReference>